<dbReference type="EMBL" id="JAGTJS010000047">
    <property type="protein sequence ID" value="KAH7227245.1"/>
    <property type="molecule type" value="Genomic_DNA"/>
</dbReference>
<gene>
    <name evidence="3" type="ORF">B0J15DRAFT_577572</name>
</gene>
<feature type="region of interest" description="Disordered" evidence="1">
    <location>
        <begin position="434"/>
        <end position="462"/>
    </location>
</feature>
<reference evidence="3" key="1">
    <citation type="journal article" date="2021" name="Nat. Commun.">
        <title>Genetic determinants of endophytism in the Arabidopsis root mycobiome.</title>
        <authorList>
            <person name="Mesny F."/>
            <person name="Miyauchi S."/>
            <person name="Thiergart T."/>
            <person name="Pickel B."/>
            <person name="Atanasova L."/>
            <person name="Karlsson M."/>
            <person name="Huettel B."/>
            <person name="Barry K.W."/>
            <person name="Haridas S."/>
            <person name="Chen C."/>
            <person name="Bauer D."/>
            <person name="Andreopoulos W."/>
            <person name="Pangilinan J."/>
            <person name="LaButti K."/>
            <person name="Riley R."/>
            <person name="Lipzen A."/>
            <person name="Clum A."/>
            <person name="Drula E."/>
            <person name="Henrissat B."/>
            <person name="Kohler A."/>
            <person name="Grigoriev I.V."/>
            <person name="Martin F.M."/>
            <person name="Hacquard S."/>
        </authorList>
    </citation>
    <scope>NUCLEOTIDE SEQUENCE</scope>
    <source>
        <strain evidence="3">FSSC 5 MPI-SDFR-AT-0091</strain>
    </source>
</reference>
<dbReference type="Gene3D" id="3.40.390.10">
    <property type="entry name" value="Collagenase (Catalytic Domain)"/>
    <property type="match status" value="1"/>
</dbReference>
<dbReference type="Proteomes" id="UP000736672">
    <property type="component" value="Unassembled WGS sequence"/>
</dbReference>
<feature type="region of interest" description="Disordered" evidence="1">
    <location>
        <begin position="510"/>
        <end position="575"/>
    </location>
</feature>
<feature type="region of interest" description="Disordered" evidence="1">
    <location>
        <begin position="397"/>
        <end position="419"/>
    </location>
</feature>
<evidence type="ECO:0000256" key="1">
    <source>
        <dbReference type="SAM" id="MobiDB-lite"/>
    </source>
</evidence>
<dbReference type="GO" id="GO:0008237">
    <property type="term" value="F:metallopeptidase activity"/>
    <property type="evidence" value="ECO:0007669"/>
    <property type="project" value="InterPro"/>
</dbReference>
<evidence type="ECO:0008006" key="5">
    <source>
        <dbReference type="Google" id="ProtNLM"/>
    </source>
</evidence>
<feature type="signal peptide" evidence="2">
    <location>
        <begin position="1"/>
        <end position="23"/>
    </location>
</feature>
<keyword evidence="2" id="KW-0732">Signal</keyword>
<evidence type="ECO:0000313" key="3">
    <source>
        <dbReference type="EMBL" id="KAH7227245.1"/>
    </source>
</evidence>
<protein>
    <recommendedName>
        <fullName evidence="5">Lysine-specific metallo-endopeptidase domain-containing protein</fullName>
    </recommendedName>
</protein>
<proteinExistence type="predicted"/>
<evidence type="ECO:0000313" key="4">
    <source>
        <dbReference type="Proteomes" id="UP000736672"/>
    </source>
</evidence>
<evidence type="ECO:0000256" key="2">
    <source>
        <dbReference type="SAM" id="SignalP"/>
    </source>
</evidence>
<keyword evidence="4" id="KW-1185">Reference proteome</keyword>
<dbReference type="OrthoDB" id="5056452at2759"/>
<comment type="caution">
    <text evidence="3">The sequence shown here is derived from an EMBL/GenBank/DDBJ whole genome shotgun (WGS) entry which is preliminary data.</text>
</comment>
<dbReference type="InterPro" id="IPR024079">
    <property type="entry name" value="MetalloPept_cat_dom_sf"/>
</dbReference>
<sequence length="575" mass="61799">MLGNCLLLAATAAISFLPSLVHAAPAPIVERREDGSVAIGIEQTDDNGNVLGKRNVVLQDFIGCGDWKEDIIAAWESMLSMGALIKDKMDFNEPVAKDYLGDPSRNKGSQDAIKKLIQSVVTWRLGEGVLDWKLQMRCDDINRKIAAIGATFPQGCPTNPGAREDKDQYYKCESACWKYRQFGGGWVHNAMAYTQGRGNGKNVGYINLCPGWFKLRTCDDAASAYSIHPDPDYKYNIINYQSLVHELFHIDANWKQHVPGHGHIGDTQIQILVQDKYYDRRDAYGVYAKLMATSAGKKHDVGRLVSTNADNLALYFLGKWVQQKYGVYPNQPFPTVKLVGIVEGKNRKKRDDASIDETYDTPDVWDPFVAVDGNVGLGDLNDLAVALGVESKEEAEALYSDDDDTGTCLDFEAQDGDDEIPVCADRGEVVELEATEDSLEAGPVEPIPAGPDRNGPDAEVVTTDNADAAPTGIQLPGGPDPNGPDAEVVTAGDPEPVPTADVVDAITAGLGGAFPAGPDAEVVTQNAEPAPTEGNLPEGSDPNGPDAEVVPNQGAQVIPNKGAHSSIPSNSTAHE</sequence>
<name>A0A9P9JLS8_FUSSL</name>
<organism evidence="3 4">
    <name type="scientific">Fusarium solani</name>
    <name type="common">Filamentous fungus</name>
    <dbReference type="NCBI Taxonomy" id="169388"/>
    <lineage>
        <taxon>Eukaryota</taxon>
        <taxon>Fungi</taxon>
        <taxon>Dikarya</taxon>
        <taxon>Ascomycota</taxon>
        <taxon>Pezizomycotina</taxon>
        <taxon>Sordariomycetes</taxon>
        <taxon>Hypocreomycetidae</taxon>
        <taxon>Hypocreales</taxon>
        <taxon>Nectriaceae</taxon>
        <taxon>Fusarium</taxon>
        <taxon>Fusarium solani species complex</taxon>
    </lineage>
</organism>
<dbReference type="AlphaFoldDB" id="A0A9P9JLS8"/>
<feature type="compositionally biased region" description="Polar residues" evidence="1">
    <location>
        <begin position="566"/>
        <end position="575"/>
    </location>
</feature>
<feature type="chain" id="PRO_5040465905" description="Lysine-specific metallo-endopeptidase domain-containing protein" evidence="2">
    <location>
        <begin position="24"/>
        <end position="575"/>
    </location>
</feature>
<accession>A0A9P9JLS8</accession>